<organism evidence="1 2">
    <name type="scientific">Solirubrobacter ginsenosidimutans</name>
    <dbReference type="NCBI Taxonomy" id="490573"/>
    <lineage>
        <taxon>Bacteria</taxon>
        <taxon>Bacillati</taxon>
        <taxon>Actinomycetota</taxon>
        <taxon>Thermoleophilia</taxon>
        <taxon>Solirubrobacterales</taxon>
        <taxon>Solirubrobacteraceae</taxon>
        <taxon>Solirubrobacter</taxon>
    </lineage>
</organism>
<gene>
    <name evidence="1" type="ORF">OM076_34470</name>
</gene>
<dbReference type="Proteomes" id="UP001149140">
    <property type="component" value="Unassembled WGS sequence"/>
</dbReference>
<evidence type="ECO:0000313" key="1">
    <source>
        <dbReference type="EMBL" id="MDA0165425.1"/>
    </source>
</evidence>
<dbReference type="RefSeq" id="WP_270044684.1">
    <property type="nucleotide sequence ID" value="NZ_JAPDOD010000046.1"/>
</dbReference>
<reference evidence="1" key="1">
    <citation type="submission" date="2022-10" db="EMBL/GenBank/DDBJ databases">
        <title>The WGS of Solirubrobacter ginsenosidimutans DSM 21036.</title>
        <authorList>
            <person name="Jiang Z."/>
        </authorList>
    </citation>
    <scope>NUCLEOTIDE SEQUENCE</scope>
    <source>
        <strain evidence="1">DSM 21036</strain>
    </source>
</reference>
<keyword evidence="2" id="KW-1185">Reference proteome</keyword>
<proteinExistence type="predicted"/>
<accession>A0A9X3N1S3</accession>
<dbReference type="EMBL" id="JAPDOD010000046">
    <property type="protein sequence ID" value="MDA0165425.1"/>
    <property type="molecule type" value="Genomic_DNA"/>
</dbReference>
<dbReference type="AlphaFoldDB" id="A0A9X3N1S3"/>
<sequence length="410" mass="44066">MHNRALHDSLAAFVEEAAWQLAEEVSGGAEIPFELDATPTRSAPLYCYRPLTGRFIAQRIGMLARLPSYPPAAQSLAQLPDLPGYLRRRGRRVPAGDARALPDCALQAFLGAIWGDATDFVFDAERFRSAFAELEEVAYSGCELSVVLTAVEGLVIESDEVPLGEGLALVRATTLADAPTGLADDPHATVAVLALESTSGQGRALETAGRRLRRLQTALRLWDDAEPALGPTAWARTDGGGWLAVPLATGLRRPAGDCLLAAEEEDPLRAFCGLVSRRTPRAGELAWALRRFELGCERPSAVEALTDWLLAAKALFADVDRSGYDGVAERVAAICAEPADRAHLEARVREAISLERSAMAGFVRAADEVDALVCELGASLRAVLRDVLCGHLDPALRRVADDLRESLEQV</sequence>
<comment type="caution">
    <text evidence="1">The sequence shown here is derived from an EMBL/GenBank/DDBJ whole genome shotgun (WGS) entry which is preliminary data.</text>
</comment>
<evidence type="ECO:0000313" key="2">
    <source>
        <dbReference type="Proteomes" id="UP001149140"/>
    </source>
</evidence>
<protein>
    <submittedName>
        <fullName evidence="1">Uncharacterized protein</fullName>
    </submittedName>
</protein>
<name>A0A9X3N1S3_9ACTN</name>